<evidence type="ECO:0000256" key="7">
    <source>
        <dbReference type="ARBA" id="ARBA00023136"/>
    </source>
</evidence>
<evidence type="ECO:0000256" key="4">
    <source>
        <dbReference type="ARBA" id="ARBA00022725"/>
    </source>
</evidence>
<feature type="transmembrane region" description="Helical" evidence="9">
    <location>
        <begin position="65"/>
        <end position="92"/>
    </location>
</feature>
<evidence type="ECO:0000256" key="8">
    <source>
        <dbReference type="ARBA" id="ARBA00023170"/>
    </source>
</evidence>
<dbReference type="PROSITE" id="PS50262">
    <property type="entry name" value="G_PROTEIN_RECEP_F1_2"/>
    <property type="match status" value="1"/>
</dbReference>
<keyword evidence="12" id="KW-1185">Reference proteome</keyword>
<dbReference type="Gene3D" id="1.20.1070.10">
    <property type="entry name" value="Rhodopsin 7-helix transmembrane proteins"/>
    <property type="match status" value="1"/>
</dbReference>
<keyword evidence="2" id="KW-1003">Cell membrane</keyword>
<organism evidence="11 12">
    <name type="scientific">Staurois parvus</name>
    <dbReference type="NCBI Taxonomy" id="386267"/>
    <lineage>
        <taxon>Eukaryota</taxon>
        <taxon>Metazoa</taxon>
        <taxon>Chordata</taxon>
        <taxon>Craniata</taxon>
        <taxon>Vertebrata</taxon>
        <taxon>Euteleostomi</taxon>
        <taxon>Amphibia</taxon>
        <taxon>Batrachia</taxon>
        <taxon>Anura</taxon>
        <taxon>Neobatrachia</taxon>
        <taxon>Ranoidea</taxon>
        <taxon>Ranidae</taxon>
        <taxon>Staurois</taxon>
    </lineage>
</organism>
<accession>A0ABN9EJ70</accession>
<keyword evidence="4" id="KW-0716">Sensory transduction</keyword>
<keyword evidence="6" id="KW-0807">Transducer</keyword>
<dbReference type="InterPro" id="IPR050516">
    <property type="entry name" value="Olfactory_GPCR"/>
</dbReference>
<dbReference type="SUPFAM" id="SSF81321">
    <property type="entry name" value="Family A G protein-coupled receptor-like"/>
    <property type="match status" value="1"/>
</dbReference>
<evidence type="ECO:0000256" key="3">
    <source>
        <dbReference type="ARBA" id="ARBA00022692"/>
    </source>
</evidence>
<sequence length="148" mass="16961">MFIFFLLVYLVTVLGNVVIITLVWTHPQLKTPMYYFLCSLSFLEIWYISVTLPKILEDFLYSTKSISAIGCIVQCYFFFVLGAIENYILAVMAYDRYVAICNPLRYSTIMKPVLCCQLAVGVGYAVFLSVSFASLLVIQFIILWLEPD</sequence>
<evidence type="ECO:0000313" key="11">
    <source>
        <dbReference type="EMBL" id="CAI9584055.1"/>
    </source>
</evidence>
<keyword evidence="8" id="KW-0675">Receptor</keyword>
<evidence type="ECO:0000256" key="5">
    <source>
        <dbReference type="ARBA" id="ARBA00022989"/>
    </source>
</evidence>
<dbReference type="InterPro" id="IPR000276">
    <property type="entry name" value="GPCR_Rhodpsn"/>
</dbReference>
<evidence type="ECO:0000256" key="2">
    <source>
        <dbReference type="ARBA" id="ARBA00022475"/>
    </source>
</evidence>
<dbReference type="Proteomes" id="UP001162483">
    <property type="component" value="Unassembled WGS sequence"/>
</dbReference>
<dbReference type="PROSITE" id="PS00237">
    <property type="entry name" value="G_PROTEIN_RECEP_F1_1"/>
    <property type="match status" value="1"/>
</dbReference>
<dbReference type="InterPro" id="IPR017452">
    <property type="entry name" value="GPCR_Rhodpsn_7TM"/>
</dbReference>
<proteinExistence type="predicted"/>
<name>A0ABN9EJ70_9NEOB</name>
<gene>
    <name evidence="11" type="ORF">SPARVUS_LOCUS9924051</name>
</gene>
<keyword evidence="7 9" id="KW-0472">Membrane</keyword>
<keyword evidence="6" id="KW-0297">G-protein coupled receptor</keyword>
<feature type="domain" description="G-protein coupled receptors family 1 profile" evidence="10">
    <location>
        <begin position="15"/>
        <end position="148"/>
    </location>
</feature>
<keyword evidence="5 9" id="KW-1133">Transmembrane helix</keyword>
<evidence type="ECO:0000256" key="6">
    <source>
        <dbReference type="ARBA" id="ARBA00023040"/>
    </source>
</evidence>
<dbReference type="EMBL" id="CATNWA010015511">
    <property type="protein sequence ID" value="CAI9584055.1"/>
    <property type="molecule type" value="Genomic_DNA"/>
</dbReference>
<dbReference type="PANTHER" id="PTHR26452">
    <property type="entry name" value="OLFACTORY RECEPTOR"/>
    <property type="match status" value="1"/>
</dbReference>
<evidence type="ECO:0000313" key="12">
    <source>
        <dbReference type="Proteomes" id="UP001162483"/>
    </source>
</evidence>
<keyword evidence="3 9" id="KW-0812">Transmembrane</keyword>
<keyword evidence="4" id="KW-0552">Olfaction</keyword>
<feature type="transmembrane region" description="Helical" evidence="9">
    <location>
        <begin position="113"/>
        <end position="145"/>
    </location>
</feature>
<evidence type="ECO:0000256" key="1">
    <source>
        <dbReference type="ARBA" id="ARBA00004651"/>
    </source>
</evidence>
<comment type="caution">
    <text evidence="11">The sequence shown here is derived from an EMBL/GenBank/DDBJ whole genome shotgun (WGS) entry which is preliminary data.</text>
</comment>
<evidence type="ECO:0000259" key="10">
    <source>
        <dbReference type="PROSITE" id="PS50262"/>
    </source>
</evidence>
<reference evidence="11" key="1">
    <citation type="submission" date="2023-05" db="EMBL/GenBank/DDBJ databases">
        <authorList>
            <person name="Stuckert A."/>
        </authorList>
    </citation>
    <scope>NUCLEOTIDE SEQUENCE</scope>
</reference>
<feature type="transmembrane region" description="Helical" evidence="9">
    <location>
        <begin position="6"/>
        <end position="26"/>
    </location>
</feature>
<comment type="subcellular location">
    <subcellularLocation>
        <location evidence="1">Cell membrane</location>
        <topology evidence="1">Multi-pass membrane protein</topology>
    </subcellularLocation>
</comment>
<dbReference type="Pfam" id="PF00001">
    <property type="entry name" value="7tm_1"/>
    <property type="match status" value="1"/>
</dbReference>
<evidence type="ECO:0000256" key="9">
    <source>
        <dbReference type="SAM" id="Phobius"/>
    </source>
</evidence>
<protein>
    <recommendedName>
        <fullName evidence="10">G-protein coupled receptors family 1 profile domain-containing protein</fullName>
    </recommendedName>
</protein>